<evidence type="ECO:0000313" key="2">
    <source>
        <dbReference type="Proteomes" id="UP000398389"/>
    </source>
</evidence>
<evidence type="ECO:0008006" key="3">
    <source>
        <dbReference type="Google" id="ProtNLM"/>
    </source>
</evidence>
<dbReference type="GO" id="GO:0005739">
    <property type="term" value="C:mitochondrion"/>
    <property type="evidence" value="ECO:0007669"/>
    <property type="project" value="TreeGrafter"/>
</dbReference>
<gene>
    <name evidence="1" type="ORF">SAPINGB_P004877</name>
</gene>
<protein>
    <recommendedName>
        <fullName evidence="3">Aminoglycoside phosphotransferase domain-containing protein</fullName>
    </recommendedName>
</protein>
<proteinExistence type="predicted"/>
<accession>A0A5E8BXJ2</accession>
<name>A0A5E8BXJ2_9ASCO</name>
<dbReference type="EMBL" id="CABVLU010000004">
    <property type="protein sequence ID" value="VVT56174.1"/>
    <property type="molecule type" value="Genomic_DNA"/>
</dbReference>
<keyword evidence="2" id="KW-1185">Reference proteome</keyword>
<organism evidence="1 2">
    <name type="scientific">Magnusiomyces paraingens</name>
    <dbReference type="NCBI Taxonomy" id="2606893"/>
    <lineage>
        <taxon>Eukaryota</taxon>
        <taxon>Fungi</taxon>
        <taxon>Dikarya</taxon>
        <taxon>Ascomycota</taxon>
        <taxon>Saccharomycotina</taxon>
        <taxon>Dipodascomycetes</taxon>
        <taxon>Dipodascales</taxon>
        <taxon>Dipodascaceae</taxon>
        <taxon>Magnusiomyces</taxon>
    </lineage>
</organism>
<dbReference type="Proteomes" id="UP000398389">
    <property type="component" value="Unassembled WGS sequence"/>
</dbReference>
<dbReference type="PANTHER" id="PTHR36091:SF1">
    <property type="entry name" value="ALTERED INHERITANCE OF MITOCHONDRIA PROTEIN 9, MITOCHONDRIAL"/>
    <property type="match status" value="1"/>
</dbReference>
<dbReference type="AlphaFoldDB" id="A0A5E8BXJ2"/>
<dbReference type="RefSeq" id="XP_031855483.1">
    <property type="nucleotide sequence ID" value="XM_031999592.1"/>
</dbReference>
<dbReference type="InterPro" id="IPR051035">
    <property type="entry name" value="Mito_inheritance_9"/>
</dbReference>
<dbReference type="OrthoDB" id="2968323at2759"/>
<dbReference type="PANTHER" id="PTHR36091">
    <property type="entry name" value="ALTERED INHERITANCE OF MITOCHONDRIA PROTEIN 9, MITOCHONDRIAL"/>
    <property type="match status" value="1"/>
</dbReference>
<reference evidence="1 2" key="1">
    <citation type="submission" date="2019-09" db="EMBL/GenBank/DDBJ databases">
        <authorList>
            <person name="Brejova B."/>
        </authorList>
    </citation>
    <scope>NUCLEOTIDE SEQUENCE [LARGE SCALE GENOMIC DNA]</scope>
</reference>
<sequence>MIAATSYRRAAAGPFKSITRRSFVSSAKLLNGATTDEIKVPIAALNPRTVTSDPTIQNFFKYTWGTWLHNDAAEKVKRETPFNVLGLVEVLNSVLEPADPATPIEIKTVASLSEGKHHKVYKIDVAHVKQAPGATPQPVNQYVLRIPYPGLGSHTYLSERLKSEVATMDFVQRALVDTGKVSFHVPKVLAWATNPKKTPVEAQFILEEHVDGAGALMRWWEPGSHDIAAKQRILQPIVNAYAGLVSHVNFSKYGSLYFTEDVESSLQNDLFVADQDSVPKDLLDRYRIGPTTEAQFWKNSLPASSPLRGPFNDPMDYIKATGSVLVEGIKKSLESYSDPAIVAHLKKQLATAERYANVAPQLLLESELDPALFSARMAHPDLNPLSFLTDAKAPEDLPTATTTLIDWESTAIKPFLLHGTPFFARHDGLKIFSLEEIPDYEKLSAQDKYSVNHFLALTQNQFSFEYMLMQASELGKSAPGLINAFAPVNKRRERPIHTAQTKAVADPTGTSPEYLDLDEDLIQLSQDWEQLRVGRPSPVTFTQAQLEEHAKDFAEYSREIVKNPFIGSKGWIPQDLFERLLGDGTIVRRDDNNYDINYKWELNN</sequence>
<dbReference type="GeneID" id="43583692"/>
<evidence type="ECO:0000313" key="1">
    <source>
        <dbReference type="EMBL" id="VVT56174.1"/>
    </source>
</evidence>